<dbReference type="PROSITE" id="PS50011">
    <property type="entry name" value="PROTEIN_KINASE_DOM"/>
    <property type="match status" value="1"/>
</dbReference>
<dbReference type="InterPro" id="IPR017441">
    <property type="entry name" value="Protein_kinase_ATP_BS"/>
</dbReference>
<dbReference type="PRINTS" id="PR00109">
    <property type="entry name" value="TYRKINASE"/>
</dbReference>
<evidence type="ECO:0000256" key="11">
    <source>
        <dbReference type="ARBA" id="ARBA00023136"/>
    </source>
</evidence>
<comment type="catalytic activity">
    <reaction evidence="13">
        <text>L-seryl-[protein] + ATP = O-phospho-L-seryl-[protein] + ADP + H(+)</text>
        <dbReference type="Rhea" id="RHEA:17989"/>
        <dbReference type="Rhea" id="RHEA-COMP:9863"/>
        <dbReference type="Rhea" id="RHEA-COMP:11604"/>
        <dbReference type="ChEBI" id="CHEBI:15378"/>
        <dbReference type="ChEBI" id="CHEBI:29999"/>
        <dbReference type="ChEBI" id="CHEBI:30616"/>
        <dbReference type="ChEBI" id="CHEBI:83421"/>
        <dbReference type="ChEBI" id="CHEBI:456216"/>
        <dbReference type="EC" id="2.7.11.1"/>
    </reaction>
</comment>
<keyword evidence="7 14" id="KW-0547">Nucleotide-binding</keyword>
<feature type="region of interest" description="Disordered" evidence="15">
    <location>
        <begin position="1007"/>
        <end position="1067"/>
    </location>
</feature>
<dbReference type="CTD" id="22853"/>
<evidence type="ECO:0000256" key="9">
    <source>
        <dbReference type="ARBA" id="ARBA00022840"/>
    </source>
</evidence>
<evidence type="ECO:0000313" key="20">
    <source>
        <dbReference type="RefSeq" id="XP_013870366.1"/>
    </source>
</evidence>
<evidence type="ECO:0000256" key="2">
    <source>
        <dbReference type="ARBA" id="ARBA00012513"/>
    </source>
</evidence>
<dbReference type="PANTHER" id="PTHR24417">
    <property type="entry name" value="SERINE/THREONINE-PROTEIN KINASE LMTK1"/>
    <property type="match status" value="1"/>
</dbReference>
<evidence type="ECO:0000256" key="15">
    <source>
        <dbReference type="SAM" id="MobiDB-lite"/>
    </source>
</evidence>
<sequence>MERHRGSVLLLVSGIFLSAFWVSEAAPLQYIYRSGGSAGDTWSVSLYLSLVVSLMVLVALVVLVLNCVTCCKEREINFKEFEDHFEDEVDFTPPAEDTPSMHPPAEVYTLDVSPVLLPGPPHLQPLASITEASAGFKVGRHSLSYIQEIGHGWFGQVILSEIYTDPGGSRVVVKELKANASAKEGNDFLQQQGDPYRVLQHPNLLQCLGQCVEAVPFLLVFEYCEMGDLRIFLSQQDWTFRNADLLQLQRMACEIAAGITHLHKHNFLHSDLALRNCYLTADLTVKVGDYGIGPYRYKEDYIITEDDVFAPLRWLAPELVGERHGGVVTLEQTKPGNVWALGVTLWELFENAAQPYPHLSDREVLNHVIKEQQVKLFKPQLELPYSDRWYEVLQFCWLSPERRATAEEVHRLLIYLRMQGQKDIEEDFEQRWDALKPNTSTRQTVSHSSFPILEQFADDALRQELDEVLTVTETSKGLSFEYVWEAAKHDHYDGNHGSSGMDTTLNYHSMFFPASREDIQAHFPDPSTRAGGAENGNTPSGIPGIVPVFDPQKSSNGNEYYIQLEEQGESAVGEDGNEGQDMDFSTNHKDFVVLQDARLDESSTDADFFHQSIDSKDSYLPDSHIWSSLENDSPYHTNIFTEDGSKHEDSPSWRQNFLELPERSGNPFHEGASEVQNVDPSHSFGGSFLEVPPHLLVSLKRDGGDTDAKRLFNSEKLADNFEFLRDQNLMKDSSSFPSSQQNFLLPGTVHEPEEAFRMNSWDNLESSGSLNTADAYFKPAASSTFSTHELLDSQSTNLEQIHQSLVGNETLVPSITVVTADTTNDQQPVRNGSTESLNLLPSSDRCIDSGFDSTSERFEPIVTFSDSAITDSLCTDAKISSLEDDLEASKATGTKISENMFHASSSENGQNEDLTSNDLLSELIEDADLDMETNLSDHDESFIGSNGHAPGRSSLLVSGPSLDQISQDSLLEDSMSTTVPTIDNAAETPDSLDSLDIHRLGEQGEELTARIPQDKLQPPYKISDSGYETENLESPEWNSQPNVENSSPVKNGISTTKEEESEELTASANLVPPRIIISEVEGVLITPGEDLDGDQQPDHVAPAEEPPIGSNYRDSAYFSDNESETEKKSEETTAGNVVEVTWLRNSEGAALEHNKERDIDTLFSQQEPSVAAKVHSELGGTTDVNVEDTDPEMVLDIPEKHQSEVEESINNQSKDENEPKLFNTNPDHLSPSEDPETSTLPSATISVPAPEGPVHAKLTRTYATDGHKIKEPDMEGRYLGRRDGSGLDGLEDGMDADEEDENSDDSDDDMRAYQLNSSSSDSEDETVHPVPVVISDDSSAKNLKSLLKPTTLNIEASTPPFSERRNAENSRRSVSFFDDVTVYLFDQETPTKELSDHSSGSSSQVPEISSPVSTSSYLNRFANSESSTDEEGGGFEWDDDFTSHAPAFLPKTDKEPLSKVISSTAPAVGRVLEPSWSSSSAYSRFSISPASIASFSLTHLTDSDIEQGGSSEDGEKD</sequence>
<dbReference type="PANTHER" id="PTHR24417:SF8">
    <property type="entry name" value="SERINE_THREONINE-PROTEIN KINASE LMTK2"/>
    <property type="match status" value="1"/>
</dbReference>
<keyword evidence="11 16" id="KW-0472">Membrane</keyword>
<evidence type="ECO:0000256" key="14">
    <source>
        <dbReference type="PROSITE-ProRule" id="PRU10141"/>
    </source>
</evidence>
<keyword evidence="9 14" id="KW-0067">ATP-binding</keyword>
<feature type="compositionally biased region" description="Acidic residues" evidence="15">
    <location>
        <begin position="1427"/>
        <end position="1440"/>
    </location>
</feature>
<keyword evidence="6 16" id="KW-0812">Transmembrane</keyword>
<feature type="transmembrane region" description="Helical" evidence="16">
    <location>
        <begin position="44"/>
        <end position="68"/>
    </location>
</feature>
<keyword evidence="5" id="KW-0808">Transferase</keyword>
<evidence type="ECO:0000313" key="19">
    <source>
        <dbReference type="Proteomes" id="UP000192220"/>
    </source>
</evidence>
<comment type="catalytic activity">
    <reaction evidence="12">
        <text>L-threonyl-[protein] + ATP = O-phospho-L-threonyl-[protein] + ADP + H(+)</text>
        <dbReference type="Rhea" id="RHEA:46608"/>
        <dbReference type="Rhea" id="RHEA-COMP:11060"/>
        <dbReference type="Rhea" id="RHEA-COMP:11605"/>
        <dbReference type="ChEBI" id="CHEBI:15378"/>
        <dbReference type="ChEBI" id="CHEBI:30013"/>
        <dbReference type="ChEBI" id="CHEBI:30616"/>
        <dbReference type="ChEBI" id="CHEBI:61977"/>
        <dbReference type="ChEBI" id="CHEBI:456216"/>
        <dbReference type="EC" id="2.7.11.1"/>
    </reaction>
</comment>
<evidence type="ECO:0000256" key="16">
    <source>
        <dbReference type="SAM" id="Phobius"/>
    </source>
</evidence>
<dbReference type="GO" id="GO:0004674">
    <property type="term" value="F:protein serine/threonine kinase activity"/>
    <property type="evidence" value="ECO:0007669"/>
    <property type="project" value="UniProtKB-KW"/>
</dbReference>
<feature type="region of interest" description="Disordered" evidence="15">
    <location>
        <begin position="521"/>
        <end position="540"/>
    </location>
</feature>
<keyword evidence="4" id="KW-0597">Phosphoprotein</keyword>
<dbReference type="GO" id="GO:0005737">
    <property type="term" value="C:cytoplasm"/>
    <property type="evidence" value="ECO:0007669"/>
    <property type="project" value="UniProtKB-ARBA"/>
</dbReference>
<dbReference type="PROSITE" id="PS00109">
    <property type="entry name" value="PROTEIN_KINASE_TYR"/>
    <property type="match status" value="1"/>
</dbReference>
<dbReference type="InterPro" id="IPR000719">
    <property type="entry name" value="Prot_kinase_dom"/>
</dbReference>
<evidence type="ECO:0000256" key="10">
    <source>
        <dbReference type="ARBA" id="ARBA00022989"/>
    </source>
</evidence>
<dbReference type="SUPFAM" id="SSF56112">
    <property type="entry name" value="Protein kinase-like (PK-like)"/>
    <property type="match status" value="1"/>
</dbReference>
<dbReference type="InterPro" id="IPR008266">
    <property type="entry name" value="Tyr_kinase_AS"/>
</dbReference>
<dbReference type="FunFam" id="3.30.200.20:FF:000275">
    <property type="entry name" value="Apoptosis associated tyrosine kinase"/>
    <property type="match status" value="1"/>
</dbReference>
<dbReference type="PROSITE" id="PS00107">
    <property type="entry name" value="PROTEIN_KINASE_ATP"/>
    <property type="match status" value="1"/>
</dbReference>
<comment type="subcellular location">
    <subcellularLocation>
        <location evidence="1">Membrane</location>
        <topology evidence="1">Single-pass membrane protein</topology>
    </subcellularLocation>
</comment>
<feature type="compositionally biased region" description="Polar residues" evidence="15">
    <location>
        <begin position="1036"/>
        <end position="1053"/>
    </location>
</feature>
<feature type="region of interest" description="Disordered" evidence="15">
    <location>
        <begin position="1087"/>
        <end position="1134"/>
    </location>
</feature>
<evidence type="ECO:0000256" key="1">
    <source>
        <dbReference type="ARBA" id="ARBA00004167"/>
    </source>
</evidence>
<evidence type="ECO:0000259" key="18">
    <source>
        <dbReference type="PROSITE" id="PS50011"/>
    </source>
</evidence>
<dbReference type="Pfam" id="PF07714">
    <property type="entry name" value="PK_Tyr_Ser-Thr"/>
    <property type="match status" value="1"/>
</dbReference>
<evidence type="ECO:0000256" key="8">
    <source>
        <dbReference type="ARBA" id="ARBA00022777"/>
    </source>
</evidence>
<evidence type="ECO:0000256" key="5">
    <source>
        <dbReference type="ARBA" id="ARBA00022679"/>
    </source>
</evidence>
<accession>A0A2I4BRJ2</accession>
<feature type="compositionally biased region" description="Polar residues" evidence="15">
    <location>
        <begin position="1336"/>
        <end position="1360"/>
    </location>
</feature>
<feature type="compositionally biased region" description="Acidic residues" evidence="15">
    <location>
        <begin position="1289"/>
        <end position="1308"/>
    </location>
</feature>
<keyword evidence="3" id="KW-0723">Serine/threonine-protein kinase</keyword>
<dbReference type="GO" id="GO:0016020">
    <property type="term" value="C:membrane"/>
    <property type="evidence" value="ECO:0007669"/>
    <property type="project" value="UniProtKB-SubCell"/>
</dbReference>
<dbReference type="KEGG" id="alim:106522061"/>
<evidence type="ECO:0000256" key="13">
    <source>
        <dbReference type="ARBA" id="ARBA00048679"/>
    </source>
</evidence>
<feature type="signal peptide" evidence="17">
    <location>
        <begin position="1"/>
        <end position="25"/>
    </location>
</feature>
<feature type="domain" description="Protein kinase" evidence="18">
    <location>
        <begin position="143"/>
        <end position="413"/>
    </location>
</feature>
<evidence type="ECO:0000256" key="6">
    <source>
        <dbReference type="ARBA" id="ARBA00022692"/>
    </source>
</evidence>
<feature type="compositionally biased region" description="Basic and acidic residues" evidence="15">
    <location>
        <begin position="1265"/>
        <end position="1285"/>
    </location>
</feature>
<dbReference type="RefSeq" id="XP_013870366.1">
    <property type="nucleotide sequence ID" value="XM_014014912.1"/>
</dbReference>
<proteinExistence type="predicted"/>
<reference evidence="20" key="1">
    <citation type="submission" date="2025-08" db="UniProtKB">
        <authorList>
            <consortium name="RefSeq"/>
        </authorList>
    </citation>
    <scope>IDENTIFICATION</scope>
</reference>
<evidence type="ECO:0000256" key="12">
    <source>
        <dbReference type="ARBA" id="ARBA00047899"/>
    </source>
</evidence>
<dbReference type="GO" id="GO:0012505">
    <property type="term" value="C:endomembrane system"/>
    <property type="evidence" value="ECO:0007669"/>
    <property type="project" value="UniProtKB-ARBA"/>
</dbReference>
<evidence type="ECO:0000256" key="4">
    <source>
        <dbReference type="ARBA" id="ARBA00022553"/>
    </source>
</evidence>
<evidence type="ECO:0000256" key="17">
    <source>
        <dbReference type="SAM" id="SignalP"/>
    </source>
</evidence>
<dbReference type="STRING" id="52670.A0A2I4BRJ2"/>
<evidence type="ECO:0000256" key="7">
    <source>
        <dbReference type="ARBA" id="ARBA00022741"/>
    </source>
</evidence>
<dbReference type="Gene3D" id="1.10.510.10">
    <property type="entry name" value="Transferase(Phosphotransferase) domain 1"/>
    <property type="match status" value="1"/>
</dbReference>
<dbReference type="FunFam" id="1.10.510.10:FF:000347">
    <property type="entry name" value="Apoptosis associated tyrosine kinase"/>
    <property type="match status" value="1"/>
</dbReference>
<dbReference type="InterPro" id="IPR011009">
    <property type="entry name" value="Kinase-like_dom_sf"/>
</dbReference>
<feature type="compositionally biased region" description="Polar residues" evidence="15">
    <location>
        <begin position="1397"/>
        <end position="1426"/>
    </location>
</feature>
<dbReference type="GO" id="GO:0005524">
    <property type="term" value="F:ATP binding"/>
    <property type="evidence" value="ECO:0007669"/>
    <property type="project" value="UniProtKB-UniRule"/>
</dbReference>
<keyword evidence="19" id="KW-1185">Reference proteome</keyword>
<protein>
    <recommendedName>
        <fullName evidence="2">non-specific serine/threonine protein kinase</fullName>
        <ecNumber evidence="2">2.7.11.1</ecNumber>
    </recommendedName>
</protein>
<organism evidence="19 20">
    <name type="scientific">Austrofundulus limnaeus</name>
    <name type="common">Annual killifish</name>
    <dbReference type="NCBI Taxonomy" id="52670"/>
    <lineage>
        <taxon>Eukaryota</taxon>
        <taxon>Metazoa</taxon>
        <taxon>Chordata</taxon>
        <taxon>Craniata</taxon>
        <taxon>Vertebrata</taxon>
        <taxon>Euteleostomi</taxon>
        <taxon>Actinopterygii</taxon>
        <taxon>Neopterygii</taxon>
        <taxon>Teleostei</taxon>
        <taxon>Neoteleostei</taxon>
        <taxon>Acanthomorphata</taxon>
        <taxon>Ovalentaria</taxon>
        <taxon>Atherinomorphae</taxon>
        <taxon>Cyprinodontiformes</taxon>
        <taxon>Rivulidae</taxon>
        <taxon>Austrofundulus</taxon>
    </lineage>
</organism>
<dbReference type="InParanoid" id="A0A2I4BRJ2"/>
<feature type="chain" id="PRO_5014120073" description="non-specific serine/threonine protein kinase" evidence="17">
    <location>
        <begin position="26"/>
        <end position="1517"/>
    </location>
</feature>
<dbReference type="Proteomes" id="UP000192220">
    <property type="component" value="Unplaced"/>
</dbReference>
<feature type="binding site" evidence="14">
    <location>
        <position position="174"/>
    </location>
    <ligand>
        <name>ATP</name>
        <dbReference type="ChEBI" id="CHEBI:30616"/>
    </ligand>
</feature>
<name>A0A2I4BRJ2_AUSLI</name>
<evidence type="ECO:0000256" key="3">
    <source>
        <dbReference type="ARBA" id="ARBA00022527"/>
    </source>
</evidence>
<dbReference type="EC" id="2.7.11.1" evidence="2"/>
<dbReference type="InterPro" id="IPR001245">
    <property type="entry name" value="Ser-Thr/Tyr_kinase_cat_dom"/>
</dbReference>
<dbReference type="FunCoup" id="A0A2I4BRJ2">
    <property type="interactions" value="1020"/>
</dbReference>
<feature type="region of interest" description="Disordered" evidence="15">
    <location>
        <begin position="1168"/>
        <end position="1370"/>
    </location>
</feature>
<keyword evidence="17" id="KW-0732">Signal</keyword>
<dbReference type="OrthoDB" id="5973359at2759"/>
<keyword evidence="10 16" id="KW-1133">Transmembrane helix</keyword>
<gene>
    <name evidence="20" type="primary">lmtk2</name>
</gene>
<dbReference type="GeneID" id="106522061"/>
<keyword evidence="8 20" id="KW-0418">Kinase</keyword>
<feature type="region of interest" description="Disordered" evidence="15">
    <location>
        <begin position="1390"/>
        <end position="1440"/>
    </location>
</feature>